<dbReference type="Pfam" id="PF05729">
    <property type="entry name" value="NACHT"/>
    <property type="match status" value="1"/>
</dbReference>
<dbReference type="SUPFAM" id="SSF141571">
    <property type="entry name" value="Pentapeptide repeat-like"/>
    <property type="match status" value="1"/>
</dbReference>
<keyword evidence="3" id="KW-1185">Reference proteome</keyword>
<comment type="caution">
    <text evidence="2">The sequence shown here is derived from an EMBL/GenBank/DDBJ whole genome shotgun (WGS) entry which is preliminary data.</text>
</comment>
<dbReference type="RefSeq" id="WP_114641062.1">
    <property type="nucleotide sequence ID" value="NZ_QUAJ01000002.1"/>
</dbReference>
<feature type="domain" description="NACHT" evidence="1">
    <location>
        <begin position="259"/>
        <end position="384"/>
    </location>
</feature>
<reference evidence="2 3" key="1">
    <citation type="submission" date="2018-08" db="EMBL/GenBank/DDBJ databases">
        <title>Draft genome sequence of Psychrilyobacter sp. strain SD5 isolated from Black Sea water.</title>
        <authorList>
            <person name="Yadav S."/>
            <person name="Villanueva L."/>
            <person name="Damste J.S.S."/>
        </authorList>
    </citation>
    <scope>NUCLEOTIDE SEQUENCE [LARGE SCALE GENOMIC DNA]</scope>
    <source>
        <strain evidence="2 3">SD5</strain>
    </source>
</reference>
<dbReference type="InterPro" id="IPR001646">
    <property type="entry name" value="5peptide_repeat"/>
</dbReference>
<gene>
    <name evidence="2" type="ORF">DYH56_01380</name>
</gene>
<evidence type="ECO:0000313" key="3">
    <source>
        <dbReference type="Proteomes" id="UP000263486"/>
    </source>
</evidence>
<organism evidence="2 3">
    <name type="scientific">Psychrilyobacter piezotolerans</name>
    <dbReference type="NCBI Taxonomy" id="2293438"/>
    <lineage>
        <taxon>Bacteria</taxon>
        <taxon>Fusobacteriati</taxon>
        <taxon>Fusobacteriota</taxon>
        <taxon>Fusobacteriia</taxon>
        <taxon>Fusobacteriales</taxon>
        <taxon>Fusobacteriaceae</taxon>
        <taxon>Psychrilyobacter</taxon>
    </lineage>
</organism>
<proteinExistence type="predicted"/>
<accession>A0ABX9KKC8</accession>
<dbReference type="Pfam" id="PF00805">
    <property type="entry name" value="Pentapeptide"/>
    <property type="match status" value="1"/>
</dbReference>
<feature type="non-terminal residue" evidence="2">
    <location>
        <position position="920"/>
    </location>
</feature>
<dbReference type="Proteomes" id="UP000263486">
    <property type="component" value="Unassembled WGS sequence"/>
</dbReference>
<evidence type="ECO:0000259" key="1">
    <source>
        <dbReference type="PROSITE" id="PS50837"/>
    </source>
</evidence>
<protein>
    <submittedName>
        <fullName evidence="2">NACHT domain-containing protein</fullName>
    </submittedName>
</protein>
<evidence type="ECO:0000313" key="2">
    <source>
        <dbReference type="EMBL" id="REI42830.1"/>
    </source>
</evidence>
<dbReference type="SUPFAM" id="SSF52540">
    <property type="entry name" value="P-loop containing nucleoside triphosphate hydrolases"/>
    <property type="match status" value="1"/>
</dbReference>
<sequence length="920" mass="108330">MKKEMVTHYLEKIPDLLNGVINYIGEEGDTLLKDVNGITGLILKVFTKPLINECTKAVEKNKLEEFGRNTYLMAALTQGKESFEYVNDDIRFKVLNGEVLKKIKTAFKNDTDKSTELLNTLRFDYTKHPIILKIKSIYKNIFNELGESDEVMSKFILHFNTNIEEQIKTKFGDSFNNHQISIENFWLKEKELDLLEDIKKLEKIGFQEDENLEYETTYAKWVEVTNYKSPHNEIDENEYSEINELIEEYFKNDEDNLDKILFIIADFGKGKSVFMKYLASQLAKEYLECMEGKFPIYINLREFSQYSDDSKLGLVSNFLIKKYQIDISEEHYKKREYVFLFDGLDESGELRAENIDKVIESIRRIQRLDMSICRKNRIIITSRPINEGLKSHLCKYKPKETIKEGCCPIPNYLSILGFKNEQVNNYIYKNLKKIVQDKSKYTNFSKKIIDSLEDQKINIAKMLIEDQVISADELRRPIFSYMMFQLIIKNIDFNKYGKIGIYMTFLNLLTKDAKHVKDINYNVSLKEEFEFRNILHAISALWMVERHTGNQGILKKSDICRTIKGNKIDDNDNVVLEKFKKIKDIQFLSHSYFGEDGNTLHFHHQSFAEILLAEYYLKAIIKYSLDKQSNAEELGMKLTLGEPTDQTMEFLTNLMIMLRESSVEEANEEILEKRKLLLPIIASLGIDQNNNLYSSHIDYTWNEKYMCDEYLSHINEEMLRDWPIKGKTIQKIIDTMYELFESDNTNLFVKGKQNSSLFNEEIYSINNYMVNSNLKIDKWIALLVGNTLYNDKNKEKFFNKKLKMENIISLWKDRNYTHGSSSPEWGNQLFNGLDFNHKDNDNYFNHQDNDVFFKRWNAINYLDLGEVDFSNSIFKNISFRNCNLYNSNFENSNLINISFFNCNCGYINFENVKIKNLELN</sequence>
<name>A0ABX9KKC8_9FUSO</name>
<dbReference type="EMBL" id="QUAJ01000002">
    <property type="protein sequence ID" value="REI42830.1"/>
    <property type="molecule type" value="Genomic_DNA"/>
</dbReference>
<dbReference type="Gene3D" id="2.160.20.80">
    <property type="entry name" value="E3 ubiquitin-protein ligase SopA"/>
    <property type="match status" value="1"/>
</dbReference>
<dbReference type="InterPro" id="IPR027417">
    <property type="entry name" value="P-loop_NTPase"/>
</dbReference>
<dbReference type="InterPro" id="IPR007111">
    <property type="entry name" value="NACHT_NTPase"/>
</dbReference>
<dbReference type="Gene3D" id="3.40.50.300">
    <property type="entry name" value="P-loop containing nucleotide triphosphate hydrolases"/>
    <property type="match status" value="1"/>
</dbReference>
<dbReference type="PROSITE" id="PS50837">
    <property type="entry name" value="NACHT"/>
    <property type="match status" value="1"/>
</dbReference>